<accession>A0A1T4MKC5</accession>
<evidence type="ECO:0000313" key="7">
    <source>
        <dbReference type="Proteomes" id="UP000190423"/>
    </source>
</evidence>
<organism evidence="6 7">
    <name type="scientific">Treponema porcinum</name>
    <dbReference type="NCBI Taxonomy" id="261392"/>
    <lineage>
        <taxon>Bacteria</taxon>
        <taxon>Pseudomonadati</taxon>
        <taxon>Spirochaetota</taxon>
        <taxon>Spirochaetia</taxon>
        <taxon>Spirochaetales</taxon>
        <taxon>Treponemataceae</taxon>
        <taxon>Treponema</taxon>
    </lineage>
</organism>
<name>A0A1T4MKC5_TREPO</name>
<dbReference type="InterPro" id="IPR012827">
    <property type="entry name" value="Hemerythrin_metal-bd"/>
</dbReference>
<feature type="domain" description="Hemerythrin-like" evidence="5">
    <location>
        <begin position="14"/>
        <end position="128"/>
    </location>
</feature>
<dbReference type="RefSeq" id="WP_234975424.1">
    <property type="nucleotide sequence ID" value="NZ_FUWG01000016.1"/>
</dbReference>
<evidence type="ECO:0000256" key="3">
    <source>
        <dbReference type="ARBA" id="ARBA00022723"/>
    </source>
</evidence>
<dbReference type="InterPro" id="IPR035938">
    <property type="entry name" value="Hemerythrin-like_sf"/>
</dbReference>
<dbReference type="CDD" id="cd12107">
    <property type="entry name" value="Hemerythrin"/>
    <property type="match status" value="1"/>
</dbReference>
<reference evidence="6 7" key="1">
    <citation type="submission" date="2017-02" db="EMBL/GenBank/DDBJ databases">
        <authorList>
            <person name="Peterson S.W."/>
        </authorList>
    </citation>
    <scope>NUCLEOTIDE SEQUENCE [LARGE SCALE GENOMIC DNA]</scope>
    <source>
        <strain evidence="6 7">ATCC BAA-908</strain>
    </source>
</reference>
<dbReference type="Pfam" id="PF01814">
    <property type="entry name" value="Hemerythrin"/>
    <property type="match status" value="1"/>
</dbReference>
<dbReference type="EMBL" id="FUWG01000016">
    <property type="protein sequence ID" value="SJZ67403.1"/>
    <property type="molecule type" value="Genomic_DNA"/>
</dbReference>
<gene>
    <name evidence="6" type="ORF">SAMN02745149_02012</name>
</gene>
<dbReference type="GO" id="GO:0046872">
    <property type="term" value="F:metal ion binding"/>
    <property type="evidence" value="ECO:0007669"/>
    <property type="project" value="UniProtKB-KW"/>
</dbReference>
<comment type="similarity">
    <text evidence="1">Belongs to the hemerythrin family.</text>
</comment>
<dbReference type="Gene3D" id="1.20.120.50">
    <property type="entry name" value="Hemerythrin-like"/>
    <property type="match status" value="1"/>
</dbReference>
<dbReference type="InterPro" id="IPR012312">
    <property type="entry name" value="Hemerythrin-like"/>
</dbReference>
<dbReference type="InterPro" id="IPR050669">
    <property type="entry name" value="Hemerythrin"/>
</dbReference>
<dbReference type="PROSITE" id="PS00550">
    <property type="entry name" value="HEMERYTHRINS"/>
    <property type="match status" value="1"/>
</dbReference>
<evidence type="ECO:0000256" key="1">
    <source>
        <dbReference type="ARBA" id="ARBA00010587"/>
    </source>
</evidence>
<evidence type="ECO:0000313" key="6">
    <source>
        <dbReference type="EMBL" id="SJZ67403.1"/>
    </source>
</evidence>
<dbReference type="PANTHER" id="PTHR37164:SF1">
    <property type="entry name" value="BACTERIOHEMERYTHRIN"/>
    <property type="match status" value="1"/>
</dbReference>
<dbReference type="Proteomes" id="UP000190423">
    <property type="component" value="Unassembled WGS sequence"/>
</dbReference>
<dbReference type="GO" id="GO:0005344">
    <property type="term" value="F:oxygen carrier activity"/>
    <property type="evidence" value="ECO:0007669"/>
    <property type="project" value="UniProtKB-KW"/>
</dbReference>
<dbReference type="SUPFAM" id="SSF47188">
    <property type="entry name" value="Hemerythrin-like"/>
    <property type="match status" value="1"/>
</dbReference>
<evidence type="ECO:0000259" key="5">
    <source>
        <dbReference type="Pfam" id="PF01814"/>
    </source>
</evidence>
<evidence type="ECO:0000256" key="4">
    <source>
        <dbReference type="ARBA" id="ARBA00023004"/>
    </source>
</evidence>
<dbReference type="NCBIfam" id="NF033749">
    <property type="entry name" value="bact_hemeryth"/>
    <property type="match status" value="1"/>
</dbReference>
<dbReference type="InterPro" id="IPR016131">
    <property type="entry name" value="Haemerythrin_Fe_BS"/>
</dbReference>
<proteinExistence type="inferred from homology"/>
<evidence type="ECO:0000256" key="2">
    <source>
        <dbReference type="ARBA" id="ARBA00022621"/>
    </source>
</evidence>
<keyword evidence="3" id="KW-0479">Metal-binding</keyword>
<keyword evidence="4" id="KW-0408">Iron</keyword>
<keyword evidence="7" id="KW-1185">Reference proteome</keyword>
<dbReference type="PANTHER" id="PTHR37164">
    <property type="entry name" value="BACTERIOHEMERYTHRIN"/>
    <property type="match status" value="1"/>
</dbReference>
<keyword evidence="2" id="KW-0813">Transport</keyword>
<keyword evidence="2" id="KW-0561">Oxygen transport</keyword>
<dbReference type="GeneID" id="78317284"/>
<dbReference type="STRING" id="261392.SAMN02745149_02012"/>
<protein>
    <submittedName>
        <fullName evidence="6">Hemerythrin-like metal-binding domain protein</fullName>
    </submittedName>
</protein>
<dbReference type="AlphaFoldDB" id="A0A1T4MKC5"/>
<sequence>MDRIEWNDSYLLEIPEIDNQHKKLLKIANDLYEVLSNEADTYKVEMSKVLKGLTDYTVYHFSFEEKFMRKYGYVGADAHKLAHDGFIAEVNRQVKNLALDNRNAGLAFYKFMVNWILVHIAKADHVWADFVRPKL</sequence>
<dbReference type="NCBIfam" id="TIGR02481">
    <property type="entry name" value="hemeryth_dom"/>
    <property type="match status" value="1"/>
</dbReference>